<proteinExistence type="predicted"/>
<dbReference type="InterPro" id="IPR001279">
    <property type="entry name" value="Metallo-B-lactamas"/>
</dbReference>
<dbReference type="EMBL" id="ACIL03000003">
    <property type="protein sequence ID" value="ESL04438.1"/>
    <property type="molecule type" value="Genomic_DNA"/>
</dbReference>
<dbReference type="SMART" id="SM00849">
    <property type="entry name" value="Lactamase_B"/>
    <property type="match status" value="1"/>
</dbReference>
<evidence type="ECO:0000259" key="1">
    <source>
        <dbReference type="SMART" id="SM00849"/>
    </source>
</evidence>
<dbReference type="eggNOG" id="COG1235">
    <property type="taxonomic scope" value="Bacteria"/>
</dbReference>
<dbReference type="SUPFAM" id="SSF56281">
    <property type="entry name" value="Metallo-hydrolase/oxidoreductase"/>
    <property type="match status" value="1"/>
</dbReference>
<gene>
    <name evidence="2" type="ORF">GCWU0000282_000152</name>
</gene>
<keyword evidence="3" id="KW-1185">Reference proteome</keyword>
<evidence type="ECO:0000313" key="2">
    <source>
        <dbReference type="EMBL" id="ESL04438.1"/>
    </source>
</evidence>
<organism evidence="2 3">
    <name type="scientific">Catonella morbi ATCC 51271</name>
    <dbReference type="NCBI Taxonomy" id="592026"/>
    <lineage>
        <taxon>Bacteria</taxon>
        <taxon>Bacillati</taxon>
        <taxon>Bacillota</taxon>
        <taxon>Clostridia</taxon>
        <taxon>Lachnospirales</taxon>
        <taxon>Lachnospiraceae</taxon>
        <taxon>Catonella</taxon>
    </lineage>
</organism>
<dbReference type="Proteomes" id="UP000018227">
    <property type="component" value="Unassembled WGS sequence"/>
</dbReference>
<comment type="caution">
    <text evidence="2">The sequence shown here is derived from an EMBL/GenBank/DDBJ whole genome shotgun (WGS) entry which is preliminary data.</text>
</comment>
<reference evidence="2 3" key="1">
    <citation type="submission" date="2013-06" db="EMBL/GenBank/DDBJ databases">
        <authorList>
            <person name="Weinstock G."/>
            <person name="Sodergren E."/>
            <person name="Clifton S."/>
            <person name="Fulton L."/>
            <person name="Fulton B."/>
            <person name="Courtney L."/>
            <person name="Fronick C."/>
            <person name="Harrison M."/>
            <person name="Strong C."/>
            <person name="Farmer C."/>
            <person name="Delahaunty K."/>
            <person name="Markovic C."/>
            <person name="Hall O."/>
            <person name="Minx P."/>
            <person name="Tomlinson C."/>
            <person name="Mitreva M."/>
            <person name="Nelson J."/>
            <person name="Hou S."/>
            <person name="Wollam A."/>
            <person name="Pepin K.H."/>
            <person name="Johnson M."/>
            <person name="Bhonagiri V."/>
            <person name="Nash W.E."/>
            <person name="Warren W."/>
            <person name="Chinwalla A."/>
            <person name="Mardis E.R."/>
            <person name="Wilson R.K."/>
        </authorList>
    </citation>
    <scope>NUCLEOTIDE SEQUENCE [LARGE SCALE GENOMIC DNA]</scope>
    <source>
        <strain evidence="2 3">ATCC 51271</strain>
    </source>
</reference>
<evidence type="ECO:0000313" key="3">
    <source>
        <dbReference type="Proteomes" id="UP000018227"/>
    </source>
</evidence>
<name>V2Y656_9FIRM</name>
<dbReference type="InterPro" id="IPR036866">
    <property type="entry name" value="RibonucZ/Hydroxyglut_hydro"/>
</dbReference>
<dbReference type="InterPro" id="IPR052533">
    <property type="entry name" value="WalJ/YycJ-like"/>
</dbReference>
<protein>
    <submittedName>
        <fullName evidence="2">Metallo-beta-lactamase domain protein</fullName>
    </submittedName>
</protein>
<accession>V2Y656</accession>
<dbReference type="PANTHER" id="PTHR47619">
    <property type="entry name" value="METALLO-HYDROLASE YYCJ-RELATED"/>
    <property type="match status" value="1"/>
</dbReference>
<dbReference type="STRING" id="592026.GCWU0000282_000152"/>
<dbReference type="AlphaFoldDB" id="V2Y656"/>
<dbReference type="PANTHER" id="PTHR47619:SF1">
    <property type="entry name" value="EXODEOXYRIBONUCLEASE WALJ"/>
    <property type="match status" value="1"/>
</dbReference>
<dbReference type="Pfam" id="PF12706">
    <property type="entry name" value="Lactamase_B_2"/>
    <property type="match status" value="1"/>
</dbReference>
<dbReference type="HOGENOM" id="CLU_073253_0_0_9"/>
<sequence length="285" mass="32100">MNNTKISSSLWFTTLASGSSGNSSLIGDSEGNHFLVDCGISCKRIVESLSDFSIDTESVKGIFITHEHADHINGLMMLMKKYKIPVFASLGTLSELTKCRGFDNSYKKLMYKIEANRPFCFNDFKVNCFNIPHDAAEPMGFNFEKYDTKVSVCTDFGMITDEIEDGLKGSQGLVIEANHDERMLEAGRYPFRLKRRILGDRGHISNENSGKLITKLWNEDMKHVFLGHLSDENNMPELALETVRCELLMKHKNYENFTKIEVANRDKTSGKVILEASVITDGKTA</sequence>
<feature type="domain" description="Metallo-beta-lactamase" evidence="1">
    <location>
        <begin position="20"/>
        <end position="201"/>
    </location>
</feature>
<dbReference type="RefSeq" id="WP_023353056.1">
    <property type="nucleotide sequence ID" value="NZ_KI535366.1"/>
</dbReference>
<dbReference type="Gene3D" id="3.60.15.10">
    <property type="entry name" value="Ribonuclease Z/Hydroxyacylglutathione hydrolase-like"/>
    <property type="match status" value="1"/>
</dbReference>